<dbReference type="Pfam" id="PF13302">
    <property type="entry name" value="Acetyltransf_3"/>
    <property type="match status" value="1"/>
</dbReference>
<dbReference type="InterPro" id="IPR016181">
    <property type="entry name" value="Acyl_CoA_acyltransferase"/>
</dbReference>
<dbReference type="Proteomes" id="UP000630660">
    <property type="component" value="Unassembled WGS sequence"/>
</dbReference>
<protein>
    <submittedName>
        <fullName evidence="2">GNAT family N-acetyltransferase</fullName>
    </submittedName>
</protein>
<name>A0A9D5K860_UNCW3</name>
<gene>
    <name evidence="2" type="ORF">GF359_02460</name>
</gene>
<evidence type="ECO:0000259" key="1">
    <source>
        <dbReference type="PROSITE" id="PS51186"/>
    </source>
</evidence>
<dbReference type="CDD" id="cd04301">
    <property type="entry name" value="NAT_SF"/>
    <property type="match status" value="1"/>
</dbReference>
<dbReference type="GO" id="GO:0016747">
    <property type="term" value="F:acyltransferase activity, transferring groups other than amino-acyl groups"/>
    <property type="evidence" value="ECO:0007669"/>
    <property type="project" value="InterPro"/>
</dbReference>
<dbReference type="Gene3D" id="3.40.630.30">
    <property type="match status" value="1"/>
</dbReference>
<dbReference type="InterPro" id="IPR000182">
    <property type="entry name" value="GNAT_dom"/>
</dbReference>
<dbReference type="PANTHER" id="PTHR43415">
    <property type="entry name" value="SPERMIDINE N(1)-ACETYLTRANSFERASE"/>
    <property type="match status" value="1"/>
</dbReference>
<evidence type="ECO:0000313" key="2">
    <source>
        <dbReference type="EMBL" id="MBD3364057.1"/>
    </source>
</evidence>
<proteinExistence type="predicted"/>
<dbReference type="PANTHER" id="PTHR43415:SF3">
    <property type="entry name" value="GNAT-FAMILY ACETYLTRANSFERASE"/>
    <property type="match status" value="1"/>
</dbReference>
<evidence type="ECO:0000313" key="3">
    <source>
        <dbReference type="Proteomes" id="UP000630660"/>
    </source>
</evidence>
<organism evidence="2 3">
    <name type="scientific">candidate division WOR-3 bacterium</name>
    <dbReference type="NCBI Taxonomy" id="2052148"/>
    <lineage>
        <taxon>Bacteria</taxon>
        <taxon>Bacteria division WOR-3</taxon>
    </lineage>
</organism>
<accession>A0A9D5K860</accession>
<sequence length="171" mass="20087">MTEDDWPALEKWNSDPEVLYYSEGDDVSLYTPEMVRKIYRGVCANAFCFIIEADDEPVGECWLQRMNLDWILAKHPGKDCRRIDLVIGEKDYWGRGIGATVIELLTEFGFEHQKADMIFGCSIWDFNPGSQRIMEKAGYELYHRQKLEPGRKGNYELTMYLSKDKYFKDRD</sequence>
<dbReference type="EMBL" id="WJKJ01000074">
    <property type="protein sequence ID" value="MBD3364057.1"/>
    <property type="molecule type" value="Genomic_DNA"/>
</dbReference>
<dbReference type="PROSITE" id="PS51186">
    <property type="entry name" value="GNAT"/>
    <property type="match status" value="1"/>
</dbReference>
<comment type="caution">
    <text evidence="2">The sequence shown here is derived from an EMBL/GenBank/DDBJ whole genome shotgun (WGS) entry which is preliminary data.</text>
</comment>
<feature type="domain" description="N-acetyltransferase" evidence="1">
    <location>
        <begin position="1"/>
        <end position="162"/>
    </location>
</feature>
<dbReference type="AlphaFoldDB" id="A0A9D5K860"/>
<dbReference type="SUPFAM" id="SSF55729">
    <property type="entry name" value="Acyl-CoA N-acyltransferases (Nat)"/>
    <property type="match status" value="1"/>
</dbReference>
<reference evidence="2" key="1">
    <citation type="submission" date="2019-11" db="EMBL/GenBank/DDBJ databases">
        <title>Microbial mats filling the niche in hypersaline microbial mats.</title>
        <authorList>
            <person name="Wong H.L."/>
            <person name="Macleod F.I."/>
            <person name="White R.A. III"/>
            <person name="Burns B.P."/>
        </authorList>
    </citation>
    <scope>NUCLEOTIDE SEQUENCE</scope>
    <source>
        <strain evidence="2">Bin_327</strain>
    </source>
</reference>